<dbReference type="AlphaFoldDB" id="A0A0K2U500"/>
<proteinExistence type="predicted"/>
<protein>
    <submittedName>
        <fullName evidence="1">Uncharacterized protein</fullName>
    </submittedName>
</protein>
<name>A0A0K2U500_LEPSM</name>
<dbReference type="EMBL" id="HACA01015942">
    <property type="protein sequence ID" value="CDW33303.1"/>
    <property type="molecule type" value="Transcribed_RNA"/>
</dbReference>
<organism evidence="1">
    <name type="scientific">Lepeophtheirus salmonis</name>
    <name type="common">Salmon louse</name>
    <name type="synonym">Caligus salmonis</name>
    <dbReference type="NCBI Taxonomy" id="72036"/>
    <lineage>
        <taxon>Eukaryota</taxon>
        <taxon>Metazoa</taxon>
        <taxon>Ecdysozoa</taxon>
        <taxon>Arthropoda</taxon>
        <taxon>Crustacea</taxon>
        <taxon>Multicrustacea</taxon>
        <taxon>Hexanauplia</taxon>
        <taxon>Copepoda</taxon>
        <taxon>Siphonostomatoida</taxon>
        <taxon>Caligidae</taxon>
        <taxon>Lepeophtheirus</taxon>
    </lineage>
</organism>
<feature type="non-terminal residue" evidence="1">
    <location>
        <position position="1"/>
    </location>
</feature>
<reference evidence="1" key="1">
    <citation type="submission" date="2014-05" db="EMBL/GenBank/DDBJ databases">
        <authorList>
            <person name="Chronopoulou M."/>
        </authorList>
    </citation>
    <scope>NUCLEOTIDE SEQUENCE</scope>
    <source>
        <tissue evidence="1">Whole organism</tissue>
    </source>
</reference>
<evidence type="ECO:0000313" key="1">
    <source>
        <dbReference type="EMBL" id="CDW33303.1"/>
    </source>
</evidence>
<accession>A0A0K2U500</accession>
<sequence length="67" mass="7634">LFLVWRVRKELKESGGDCNSVPCHIAKEVFTRLSFFFICFTQCVSSKLTGPQPDGLLCVRCSLRTHQ</sequence>